<dbReference type="GO" id="GO:0005673">
    <property type="term" value="C:transcription factor TFIIE complex"/>
    <property type="evidence" value="ECO:0007669"/>
    <property type="project" value="TreeGrafter"/>
</dbReference>
<dbReference type="PANTHER" id="PTHR13097:SF7">
    <property type="entry name" value="GENERAL TRANSCRIPTION FACTOR IIE SUBUNIT 1"/>
    <property type="match status" value="1"/>
</dbReference>
<dbReference type="OrthoDB" id="361102at2759"/>
<comment type="caution">
    <text evidence="3">The sequence shown here is derived from an EMBL/GenBank/DDBJ whole genome shotgun (WGS) entry which is preliminary data.</text>
</comment>
<dbReference type="EMBL" id="PXOG01000146">
    <property type="protein sequence ID" value="RGP72836.1"/>
    <property type="molecule type" value="Genomic_DNA"/>
</dbReference>
<feature type="compositionally biased region" description="Basic and acidic residues" evidence="1">
    <location>
        <begin position="336"/>
        <end position="363"/>
    </location>
</feature>
<dbReference type="PROSITE" id="PS51344">
    <property type="entry name" value="HTH_TFE_IIE"/>
    <property type="match status" value="1"/>
</dbReference>
<sequence>MDLAITLVKSVMRAFYQTREILVIDALILHEALRDDDLAYLMSINTKDLHKICGKLREDRFLVVTIDAIKWRVYTIDKEVQGTTQVASEKKEYFCSHCKAEWTAMEVLDNVGPQGFLCHRCSHVLTFEADRTSTGHEQSTRLNDQFKFISELLPKIDAVHINECDFDRALAKARPVKRDETHQRAQTIAADAGANRPMAVKGLTNTGPQSIAVNISTSDGLTEAEKAAEQARKEQIAKQNALPSWMSNSTVTGESFSASATPGTTPAIIKKEAGKDLGAAAPAAANAQIDDIFEMIKAEQAAKQAREESEEDEDDEDEDEFEDVPATGNASSRDTPAIKRESPVSAEDRQAKRVKIEPEVKKEDDEEDSEEEIEFEDV</sequence>
<reference evidence="3 4" key="1">
    <citation type="journal article" date="2018" name="PLoS Pathog.">
        <title>Evolution of structural diversity of trichothecenes, a family of toxins produced by plant pathogenic and entomopathogenic fungi.</title>
        <authorList>
            <person name="Proctor R.H."/>
            <person name="McCormick S.P."/>
            <person name="Kim H.S."/>
            <person name="Cardoza R.E."/>
            <person name="Stanley A.M."/>
            <person name="Lindo L."/>
            <person name="Kelly A."/>
            <person name="Brown D.W."/>
            <person name="Lee T."/>
            <person name="Vaughan M.M."/>
            <person name="Alexander N.J."/>
            <person name="Busman M."/>
            <person name="Gutierrez S."/>
        </authorList>
    </citation>
    <scope>NUCLEOTIDE SEQUENCE [LARGE SCALE GENOMIC DNA]</scope>
    <source>
        <strain evidence="3 4">NRRL 20695</strain>
    </source>
</reference>
<dbReference type="InterPro" id="IPR024550">
    <property type="entry name" value="TFIIEa/SarR/Rpc3_HTH_dom"/>
</dbReference>
<name>A0A395SKC8_9HYPO</name>
<dbReference type="InterPro" id="IPR017919">
    <property type="entry name" value="TFIIE/TFIIEa_HTH"/>
</dbReference>
<evidence type="ECO:0000313" key="4">
    <source>
        <dbReference type="Proteomes" id="UP000266234"/>
    </source>
</evidence>
<feature type="compositionally biased region" description="Acidic residues" evidence="1">
    <location>
        <begin position="364"/>
        <end position="378"/>
    </location>
</feature>
<protein>
    <submittedName>
        <fullName evidence="3">Transcription initiation factor tfiie subunit alpha</fullName>
    </submittedName>
</protein>
<feature type="compositionally biased region" description="Acidic residues" evidence="1">
    <location>
        <begin position="308"/>
        <end position="323"/>
    </location>
</feature>
<dbReference type="PANTHER" id="PTHR13097">
    <property type="entry name" value="TRANSCRIPTION INITIATION FACTOR IIE, ALPHA SUBUNIT"/>
    <property type="match status" value="1"/>
</dbReference>
<organism evidence="3 4">
    <name type="scientific">Fusarium longipes</name>
    <dbReference type="NCBI Taxonomy" id="694270"/>
    <lineage>
        <taxon>Eukaryota</taxon>
        <taxon>Fungi</taxon>
        <taxon>Dikarya</taxon>
        <taxon>Ascomycota</taxon>
        <taxon>Pezizomycotina</taxon>
        <taxon>Sordariomycetes</taxon>
        <taxon>Hypocreomycetidae</taxon>
        <taxon>Hypocreales</taxon>
        <taxon>Nectriaceae</taxon>
        <taxon>Fusarium</taxon>
    </lineage>
</organism>
<feature type="region of interest" description="Disordered" evidence="1">
    <location>
        <begin position="299"/>
        <end position="378"/>
    </location>
</feature>
<feature type="domain" description="HTH TFE/IIEalpha-type" evidence="2">
    <location>
        <begin position="4"/>
        <end position="64"/>
    </location>
</feature>
<dbReference type="STRING" id="694270.A0A395SKC8"/>
<dbReference type="Proteomes" id="UP000266234">
    <property type="component" value="Unassembled WGS sequence"/>
</dbReference>
<evidence type="ECO:0000313" key="3">
    <source>
        <dbReference type="EMBL" id="RGP72836.1"/>
    </source>
</evidence>
<dbReference type="Pfam" id="PF02002">
    <property type="entry name" value="TFIIE_alpha"/>
    <property type="match status" value="1"/>
</dbReference>
<keyword evidence="3" id="KW-0648">Protein biosynthesis</keyword>
<dbReference type="GO" id="GO:0006367">
    <property type="term" value="P:transcription initiation at RNA polymerase II promoter"/>
    <property type="evidence" value="ECO:0007669"/>
    <property type="project" value="TreeGrafter"/>
</dbReference>
<dbReference type="GO" id="GO:0003743">
    <property type="term" value="F:translation initiation factor activity"/>
    <property type="evidence" value="ECO:0007669"/>
    <property type="project" value="UniProtKB-KW"/>
</dbReference>
<dbReference type="InterPro" id="IPR039997">
    <property type="entry name" value="TFE"/>
</dbReference>
<keyword evidence="3" id="KW-0396">Initiation factor</keyword>
<gene>
    <name evidence="3" type="ORF">FLONG3_6575</name>
</gene>
<keyword evidence="4" id="KW-1185">Reference proteome</keyword>
<accession>A0A395SKC8</accession>
<proteinExistence type="predicted"/>
<feature type="region of interest" description="Disordered" evidence="1">
    <location>
        <begin position="245"/>
        <end position="264"/>
    </location>
</feature>
<dbReference type="AlphaFoldDB" id="A0A395SKC8"/>
<evidence type="ECO:0000259" key="2">
    <source>
        <dbReference type="PROSITE" id="PS51344"/>
    </source>
</evidence>
<evidence type="ECO:0000256" key="1">
    <source>
        <dbReference type="SAM" id="MobiDB-lite"/>
    </source>
</evidence>